<evidence type="ECO:0000313" key="4">
    <source>
        <dbReference type="Proteomes" id="UP000242662"/>
    </source>
</evidence>
<evidence type="ECO:0000256" key="1">
    <source>
        <dbReference type="SAM" id="MobiDB-lite"/>
    </source>
</evidence>
<proteinExistence type="predicted"/>
<keyword evidence="2" id="KW-0472">Membrane</keyword>
<dbReference type="AlphaFoldDB" id="A0A1G6GMR3"/>
<evidence type="ECO:0000313" key="3">
    <source>
        <dbReference type="EMBL" id="SDB83254.1"/>
    </source>
</evidence>
<feature type="transmembrane region" description="Helical" evidence="2">
    <location>
        <begin position="12"/>
        <end position="33"/>
    </location>
</feature>
<feature type="compositionally biased region" description="Polar residues" evidence="1">
    <location>
        <begin position="83"/>
        <end position="92"/>
    </location>
</feature>
<sequence>MIISSSALMTRTMRFILMTILILAVIGIATNILGFVQHTIFIAGICAVMYIVYRLIVSQQQKTSLFPKRQSGPTRAQIKKAQRTSTVKPNKQQNKRQLARKSKLARRDQPHLTVIEGKKSNKTRKWKA</sequence>
<reference evidence="4" key="1">
    <citation type="submission" date="2016-09" db="EMBL/GenBank/DDBJ databases">
        <authorList>
            <person name="Varghese N."/>
            <person name="Submissions S."/>
        </authorList>
    </citation>
    <scope>NUCLEOTIDE SEQUENCE [LARGE SCALE GENOMIC DNA]</scope>
    <source>
        <strain evidence="4">25nlg</strain>
    </source>
</reference>
<accession>A0A1G6GMR3</accession>
<dbReference type="Proteomes" id="UP000242662">
    <property type="component" value="Unassembled WGS sequence"/>
</dbReference>
<name>A0A1G6GMR3_9BACI</name>
<keyword evidence="2" id="KW-1133">Transmembrane helix</keyword>
<organism evidence="3 4">
    <name type="scientific">Shouchella lonarensis</name>
    <dbReference type="NCBI Taxonomy" id="1464122"/>
    <lineage>
        <taxon>Bacteria</taxon>
        <taxon>Bacillati</taxon>
        <taxon>Bacillota</taxon>
        <taxon>Bacilli</taxon>
        <taxon>Bacillales</taxon>
        <taxon>Bacillaceae</taxon>
        <taxon>Shouchella</taxon>
    </lineage>
</organism>
<feature type="region of interest" description="Disordered" evidence="1">
    <location>
        <begin position="66"/>
        <end position="128"/>
    </location>
</feature>
<dbReference type="OrthoDB" id="2989424at2"/>
<protein>
    <submittedName>
        <fullName evidence="3">Uncharacterized protein</fullName>
    </submittedName>
</protein>
<dbReference type="RefSeq" id="WP_090774483.1">
    <property type="nucleotide sequence ID" value="NZ_FMYM01000001.1"/>
</dbReference>
<keyword evidence="2" id="KW-0812">Transmembrane</keyword>
<dbReference type="STRING" id="1464122.SAMN05421737_101266"/>
<gene>
    <name evidence="3" type="ORF">SAMN05421737_101266</name>
</gene>
<evidence type="ECO:0000256" key="2">
    <source>
        <dbReference type="SAM" id="Phobius"/>
    </source>
</evidence>
<feature type="transmembrane region" description="Helical" evidence="2">
    <location>
        <begin position="39"/>
        <end position="57"/>
    </location>
</feature>
<feature type="compositionally biased region" description="Basic residues" evidence="1">
    <location>
        <begin position="93"/>
        <end position="104"/>
    </location>
</feature>
<dbReference type="EMBL" id="FMYM01000001">
    <property type="protein sequence ID" value="SDB83254.1"/>
    <property type="molecule type" value="Genomic_DNA"/>
</dbReference>
<keyword evidence="4" id="KW-1185">Reference proteome</keyword>